<name>A0A926EIB5_9FIRM</name>
<evidence type="ECO:0000259" key="1">
    <source>
        <dbReference type="PROSITE" id="PS50943"/>
    </source>
</evidence>
<sequence length="167" mass="19523">MKQNAFRTRLYEARKAKKLSQLDVALELGVNRARISDWELGKEDLRVETVVALSRIYEDPEVYTMYMSEEHGADDLVFSTNWCKHEGRDLRLIALDIQNEYNDVSEEIPRLMKILRDGVIDDTERKDYNSFIQQSKELVAVLFPLILREEMQKKKALQCANIEKAIV</sequence>
<protein>
    <submittedName>
        <fullName evidence="2">Helix-turn-helix transcriptional regulator</fullName>
    </submittedName>
</protein>
<reference evidence="2" key="1">
    <citation type="submission" date="2020-08" db="EMBL/GenBank/DDBJ databases">
        <title>Genome public.</title>
        <authorList>
            <person name="Liu C."/>
            <person name="Sun Q."/>
        </authorList>
    </citation>
    <scope>NUCLEOTIDE SEQUENCE</scope>
    <source>
        <strain evidence="2">NSJ-12</strain>
    </source>
</reference>
<comment type="caution">
    <text evidence="2">The sequence shown here is derived from an EMBL/GenBank/DDBJ whole genome shotgun (WGS) entry which is preliminary data.</text>
</comment>
<proteinExistence type="predicted"/>
<dbReference type="AlphaFoldDB" id="A0A926EIB5"/>
<dbReference type="Pfam" id="PF01381">
    <property type="entry name" value="HTH_3"/>
    <property type="match status" value="1"/>
</dbReference>
<dbReference type="SMART" id="SM00530">
    <property type="entry name" value="HTH_XRE"/>
    <property type="match status" value="1"/>
</dbReference>
<dbReference type="InterPro" id="IPR001387">
    <property type="entry name" value="Cro/C1-type_HTH"/>
</dbReference>
<dbReference type="Gene3D" id="1.10.260.40">
    <property type="entry name" value="lambda repressor-like DNA-binding domains"/>
    <property type="match status" value="1"/>
</dbReference>
<accession>A0A926EIB5</accession>
<dbReference type="RefSeq" id="WP_249332980.1">
    <property type="nucleotide sequence ID" value="NZ_JACRSY010000016.1"/>
</dbReference>
<evidence type="ECO:0000313" key="2">
    <source>
        <dbReference type="EMBL" id="MBC8580109.1"/>
    </source>
</evidence>
<dbReference type="EMBL" id="JACRSY010000016">
    <property type="protein sequence ID" value="MBC8580109.1"/>
    <property type="molecule type" value="Genomic_DNA"/>
</dbReference>
<dbReference type="CDD" id="cd00093">
    <property type="entry name" value="HTH_XRE"/>
    <property type="match status" value="1"/>
</dbReference>
<keyword evidence="3" id="KW-1185">Reference proteome</keyword>
<organism evidence="2 3">
    <name type="scientific">Zhenhengia yiwuensis</name>
    <dbReference type="NCBI Taxonomy" id="2763666"/>
    <lineage>
        <taxon>Bacteria</taxon>
        <taxon>Bacillati</taxon>
        <taxon>Bacillota</taxon>
        <taxon>Clostridia</taxon>
        <taxon>Lachnospirales</taxon>
        <taxon>Lachnospiraceae</taxon>
        <taxon>Zhenhengia</taxon>
    </lineage>
</organism>
<gene>
    <name evidence="2" type="ORF">H8718_11305</name>
</gene>
<feature type="domain" description="HTH cro/C1-type" evidence="1">
    <location>
        <begin position="10"/>
        <end position="63"/>
    </location>
</feature>
<dbReference type="SUPFAM" id="SSF47413">
    <property type="entry name" value="lambda repressor-like DNA-binding domains"/>
    <property type="match status" value="1"/>
</dbReference>
<dbReference type="Proteomes" id="UP000655830">
    <property type="component" value="Unassembled WGS sequence"/>
</dbReference>
<dbReference type="PROSITE" id="PS50943">
    <property type="entry name" value="HTH_CROC1"/>
    <property type="match status" value="1"/>
</dbReference>
<dbReference type="InterPro" id="IPR010982">
    <property type="entry name" value="Lambda_DNA-bd_dom_sf"/>
</dbReference>
<evidence type="ECO:0000313" key="3">
    <source>
        <dbReference type="Proteomes" id="UP000655830"/>
    </source>
</evidence>
<dbReference type="GO" id="GO:0003677">
    <property type="term" value="F:DNA binding"/>
    <property type="evidence" value="ECO:0007669"/>
    <property type="project" value="InterPro"/>
</dbReference>